<name>A0A9D2G685_9FIRM</name>
<gene>
    <name evidence="1" type="ORF">H9964_05385</name>
</gene>
<dbReference type="EMBL" id="DXBB01000074">
    <property type="protein sequence ID" value="HIZ72991.1"/>
    <property type="molecule type" value="Genomic_DNA"/>
</dbReference>
<dbReference type="Gene3D" id="3.40.50.1110">
    <property type="entry name" value="SGNH hydrolase"/>
    <property type="match status" value="1"/>
</dbReference>
<comment type="caution">
    <text evidence="1">The sequence shown here is derived from an EMBL/GenBank/DDBJ whole genome shotgun (WGS) entry which is preliminary data.</text>
</comment>
<evidence type="ECO:0000313" key="2">
    <source>
        <dbReference type="Proteomes" id="UP000824102"/>
    </source>
</evidence>
<keyword evidence="1" id="KW-0378">Hydrolase</keyword>
<organism evidence="1 2">
    <name type="scientific">Candidatus Gallimonas intestinavium</name>
    <dbReference type="NCBI Taxonomy" id="2838603"/>
    <lineage>
        <taxon>Bacteria</taxon>
        <taxon>Bacillati</taxon>
        <taxon>Bacillota</taxon>
        <taxon>Clostridia</taxon>
        <taxon>Candidatus Gallimonas</taxon>
    </lineage>
</organism>
<dbReference type="SUPFAM" id="SSF52266">
    <property type="entry name" value="SGNH hydrolase"/>
    <property type="match status" value="1"/>
</dbReference>
<sequence length="229" mass="25432">MDVSNDFSLNSVPATGQLSEKESVCICDDSGAEFRILFLGNSITRHAPAPGLGWYGDWGMAASARQNDYVHMLVALMNGIGIKCGYCIANLSEWERSCDMSLLHGKYKSAIEYPADIAVIRLGENARLFDRIEQFEESYTYLAGKLAAGGKTVICTDLFWEHAAFDTFVKKLAGEKNYRFVQIHDLGSDDTMKAVGKFENVGVAVHPGDRGMEQIAHRLFDTIKQTLRF</sequence>
<dbReference type="InterPro" id="IPR036514">
    <property type="entry name" value="SGNH_hydro_sf"/>
</dbReference>
<proteinExistence type="predicted"/>
<dbReference type="Proteomes" id="UP000824102">
    <property type="component" value="Unassembled WGS sequence"/>
</dbReference>
<accession>A0A9D2G685</accession>
<reference evidence="1" key="2">
    <citation type="submission" date="2021-04" db="EMBL/GenBank/DDBJ databases">
        <authorList>
            <person name="Gilroy R."/>
        </authorList>
    </citation>
    <scope>NUCLEOTIDE SEQUENCE</scope>
    <source>
        <strain evidence="1">ChiW7-2402</strain>
    </source>
</reference>
<dbReference type="AlphaFoldDB" id="A0A9D2G685"/>
<dbReference type="GO" id="GO:0016787">
    <property type="term" value="F:hydrolase activity"/>
    <property type="evidence" value="ECO:0007669"/>
    <property type="project" value="UniProtKB-KW"/>
</dbReference>
<evidence type="ECO:0000313" key="1">
    <source>
        <dbReference type="EMBL" id="HIZ72991.1"/>
    </source>
</evidence>
<reference evidence="1" key="1">
    <citation type="journal article" date="2021" name="PeerJ">
        <title>Extensive microbial diversity within the chicken gut microbiome revealed by metagenomics and culture.</title>
        <authorList>
            <person name="Gilroy R."/>
            <person name="Ravi A."/>
            <person name="Getino M."/>
            <person name="Pursley I."/>
            <person name="Horton D.L."/>
            <person name="Alikhan N.F."/>
            <person name="Baker D."/>
            <person name="Gharbi K."/>
            <person name="Hall N."/>
            <person name="Watson M."/>
            <person name="Adriaenssens E.M."/>
            <person name="Foster-Nyarko E."/>
            <person name="Jarju S."/>
            <person name="Secka A."/>
            <person name="Antonio M."/>
            <person name="Oren A."/>
            <person name="Chaudhuri R.R."/>
            <person name="La Ragione R."/>
            <person name="Hildebrand F."/>
            <person name="Pallen M.J."/>
        </authorList>
    </citation>
    <scope>NUCLEOTIDE SEQUENCE</scope>
    <source>
        <strain evidence="1">ChiW7-2402</strain>
    </source>
</reference>
<protein>
    <submittedName>
        <fullName evidence="1">SGNH/GDSL hydrolase family protein</fullName>
    </submittedName>
</protein>
<dbReference type="CDD" id="cd00229">
    <property type="entry name" value="SGNH_hydrolase"/>
    <property type="match status" value="1"/>
</dbReference>